<accession>A0A317V116</accession>
<organism evidence="6 7">
    <name type="scientific">Aspergillus eucalypticola (strain CBS 122712 / IBT 29274)</name>
    <dbReference type="NCBI Taxonomy" id="1448314"/>
    <lineage>
        <taxon>Eukaryota</taxon>
        <taxon>Fungi</taxon>
        <taxon>Dikarya</taxon>
        <taxon>Ascomycota</taxon>
        <taxon>Pezizomycotina</taxon>
        <taxon>Eurotiomycetes</taxon>
        <taxon>Eurotiomycetidae</taxon>
        <taxon>Eurotiales</taxon>
        <taxon>Aspergillaceae</taxon>
        <taxon>Aspergillus</taxon>
        <taxon>Aspergillus subgen. Circumdati</taxon>
    </lineage>
</organism>
<keyword evidence="2 3" id="KW-0802">TPR repeat</keyword>
<dbReference type="GO" id="GO:0072546">
    <property type="term" value="C:EMC complex"/>
    <property type="evidence" value="ECO:0007669"/>
    <property type="project" value="UniProtKB-UniRule"/>
</dbReference>
<dbReference type="RefSeq" id="XP_025385594.1">
    <property type="nucleotide sequence ID" value="XM_025535449.1"/>
</dbReference>
<evidence type="ECO:0000313" key="6">
    <source>
        <dbReference type="EMBL" id="PWY67656.1"/>
    </source>
</evidence>
<dbReference type="Pfam" id="PF22890">
    <property type="entry name" value="TPR_EMC2"/>
    <property type="match status" value="1"/>
</dbReference>
<keyword evidence="1" id="KW-0677">Repeat</keyword>
<dbReference type="InterPro" id="IPR011990">
    <property type="entry name" value="TPR-like_helical_dom_sf"/>
</dbReference>
<reference evidence="6" key="1">
    <citation type="submission" date="2016-12" db="EMBL/GenBank/DDBJ databases">
        <title>The genomes of Aspergillus section Nigri reveals drivers in fungal speciation.</title>
        <authorList>
            <consortium name="DOE Joint Genome Institute"/>
            <person name="Vesth T.C."/>
            <person name="Nybo J."/>
            <person name="Theobald S."/>
            <person name="Brandl J."/>
            <person name="Frisvad J.C."/>
            <person name="Nielsen K.F."/>
            <person name="Lyhne E.K."/>
            <person name="Kogle M.E."/>
            <person name="Kuo A."/>
            <person name="Riley R."/>
            <person name="Clum A."/>
            <person name="Nolan M."/>
            <person name="Lipzen A."/>
            <person name="Salamov A."/>
            <person name="Henrissat B."/>
            <person name="Wiebenga A."/>
            <person name="De vries R.P."/>
            <person name="Grigoriev I.V."/>
            <person name="Mortensen U.H."/>
            <person name="Andersen M.R."/>
            <person name="Baker S.E."/>
        </authorList>
    </citation>
    <scope>NUCLEOTIDE SEQUENCE</scope>
    <source>
        <strain evidence="6">CBS 122712</strain>
    </source>
</reference>
<dbReference type="Proteomes" id="UP000246171">
    <property type="component" value="Unassembled WGS sequence"/>
</dbReference>
<gene>
    <name evidence="6" type="ORF">BO83DRAFT_429288</name>
</gene>
<evidence type="ECO:0000256" key="1">
    <source>
        <dbReference type="ARBA" id="ARBA00022737"/>
    </source>
</evidence>
<name>A0A317V116_ASPEC</name>
<dbReference type="Gene3D" id="1.25.40.10">
    <property type="entry name" value="Tetratricopeptide repeat domain"/>
    <property type="match status" value="1"/>
</dbReference>
<dbReference type="GeneID" id="37057411"/>
<dbReference type="SUPFAM" id="SSF48452">
    <property type="entry name" value="TPR-like"/>
    <property type="match status" value="1"/>
</dbReference>
<evidence type="ECO:0000259" key="5">
    <source>
        <dbReference type="Pfam" id="PF22890"/>
    </source>
</evidence>
<proteinExistence type="inferred from homology"/>
<keyword evidence="7" id="KW-1185">Reference proteome</keyword>
<dbReference type="PANTHER" id="PTHR12760">
    <property type="entry name" value="TETRATRICOPEPTIDE REPEAT PROTEIN"/>
    <property type="match status" value="1"/>
</dbReference>
<dbReference type="InterPro" id="IPR039856">
    <property type="entry name" value="EMC2-like"/>
</dbReference>
<dbReference type="PROSITE" id="PS50005">
    <property type="entry name" value="TPR"/>
    <property type="match status" value="1"/>
</dbReference>
<feature type="domain" description="EMC2 TPR-like" evidence="5">
    <location>
        <begin position="104"/>
        <end position="196"/>
    </location>
</feature>
<evidence type="ECO:0000256" key="3">
    <source>
        <dbReference type="PROSITE-ProRule" id="PRU00339"/>
    </source>
</evidence>
<dbReference type="InterPro" id="IPR055217">
    <property type="entry name" value="TPR_EMC2"/>
</dbReference>
<evidence type="ECO:0000256" key="4">
    <source>
        <dbReference type="RuleBase" id="RU367091"/>
    </source>
</evidence>
<dbReference type="InterPro" id="IPR019734">
    <property type="entry name" value="TPR_rpt"/>
</dbReference>
<keyword evidence="4" id="KW-0472">Membrane</keyword>
<comment type="subunit">
    <text evidence="4">Component of the ER membrane protein complex (EMC).</text>
</comment>
<dbReference type="EMBL" id="MSFU01000021">
    <property type="protein sequence ID" value="PWY67656.1"/>
    <property type="molecule type" value="Genomic_DNA"/>
</dbReference>
<dbReference type="AlphaFoldDB" id="A0A317V116"/>
<comment type="similarity">
    <text evidence="4">Belongs to the EMC2 family.</text>
</comment>
<evidence type="ECO:0000313" key="7">
    <source>
        <dbReference type="Proteomes" id="UP000246171"/>
    </source>
</evidence>
<comment type="subcellular location">
    <subcellularLocation>
        <location evidence="4">Endoplasmic reticulum membrane</location>
        <topology evidence="4">Peripheral membrane protein</topology>
        <orientation evidence="4">Cytoplasmic side</orientation>
    </subcellularLocation>
</comment>
<protein>
    <recommendedName>
        <fullName evidence="4">ER membrane protein complex subunit 2</fullName>
    </recommendedName>
</protein>
<comment type="caution">
    <text evidence="6">The sequence shown here is derived from an EMBL/GenBank/DDBJ whole genome shotgun (WGS) entry which is preliminary data.</text>
</comment>
<evidence type="ECO:0000256" key="2">
    <source>
        <dbReference type="ARBA" id="ARBA00022803"/>
    </source>
</evidence>
<feature type="repeat" description="TPR" evidence="3">
    <location>
        <begin position="157"/>
        <end position="190"/>
    </location>
</feature>
<dbReference type="OrthoDB" id="124397at2759"/>
<dbReference type="SMART" id="SM00028">
    <property type="entry name" value="TPR"/>
    <property type="match status" value="1"/>
</dbReference>
<keyword evidence="4" id="KW-0256">Endoplasmic reticulum</keyword>
<dbReference type="VEuPathDB" id="FungiDB:BO83DRAFT_429288"/>
<comment type="function">
    <text evidence="4">Part of the endoplasmic reticulum membrane protein complex (EMC) that enables the energy-independent insertion into endoplasmic reticulum membranes of newly synthesized membrane proteins.</text>
</comment>
<sequence>MQTTPEPHLANGSNLITTFHLAQKAPLILKRQSSSVETVAPSSLRGIENYGVVEQLLFSCLQSGDDKSALLCTEQLAARFGMTDERIIGLRGMYEEAVAENPTRLEECLQTYDLALSENPVNLPVLKRRIALLRSLSRPVDAISSLINLLDAVPTDAEAWCELADLYHSQGMSSQAAFCLEEALLIVPNSWNIHAFLGEILYSGACASETTECSQLLEVSIHHFSRSIELCTDYLRGFYGLVSATSLLSRNRRLMDHSRDSSPAQASPLTDKLLDELTLFARSRLDEIVRSRSSDHQAWKDNQGELIAAKELLHRLDKSPL</sequence>